<proteinExistence type="predicted"/>
<dbReference type="KEGG" id="dmo:Dmoj_GI14984"/>
<dbReference type="AlphaFoldDB" id="B4L3U3"/>
<keyword evidence="3" id="KW-1185">Reference proteome</keyword>
<reference evidence="2 3" key="1">
    <citation type="journal article" date="2007" name="Nature">
        <title>Evolution of genes and genomes on the Drosophila phylogeny.</title>
        <authorList>
            <consortium name="Drosophila 12 Genomes Consortium"/>
            <person name="Clark A.G."/>
            <person name="Eisen M.B."/>
            <person name="Smith D.R."/>
            <person name="Bergman C.M."/>
            <person name="Oliver B."/>
            <person name="Markow T.A."/>
            <person name="Kaufman T.C."/>
            <person name="Kellis M."/>
            <person name="Gelbart W."/>
            <person name="Iyer V.N."/>
            <person name="Pollard D.A."/>
            <person name="Sackton T.B."/>
            <person name="Larracuente A.M."/>
            <person name="Singh N.D."/>
            <person name="Abad J.P."/>
            <person name="Abt D.N."/>
            <person name="Adryan B."/>
            <person name="Aguade M."/>
            <person name="Akashi H."/>
            <person name="Anderson W.W."/>
            <person name="Aquadro C.F."/>
            <person name="Ardell D.H."/>
            <person name="Arguello R."/>
            <person name="Artieri C.G."/>
            <person name="Barbash D.A."/>
            <person name="Barker D."/>
            <person name="Barsanti P."/>
            <person name="Batterham P."/>
            <person name="Batzoglou S."/>
            <person name="Begun D."/>
            <person name="Bhutkar A."/>
            <person name="Blanco E."/>
            <person name="Bosak S.A."/>
            <person name="Bradley R.K."/>
            <person name="Brand A.D."/>
            <person name="Brent M.R."/>
            <person name="Brooks A.N."/>
            <person name="Brown R.H."/>
            <person name="Butlin R.K."/>
            <person name="Caggese C."/>
            <person name="Calvi B.R."/>
            <person name="Bernardo de Carvalho A."/>
            <person name="Caspi A."/>
            <person name="Castrezana S."/>
            <person name="Celniker S.E."/>
            <person name="Chang J.L."/>
            <person name="Chapple C."/>
            <person name="Chatterji S."/>
            <person name="Chinwalla A."/>
            <person name="Civetta A."/>
            <person name="Clifton S.W."/>
            <person name="Comeron J.M."/>
            <person name="Costello J.C."/>
            <person name="Coyne J.A."/>
            <person name="Daub J."/>
            <person name="David R.G."/>
            <person name="Delcher A.L."/>
            <person name="Delehaunty K."/>
            <person name="Do C.B."/>
            <person name="Ebling H."/>
            <person name="Edwards K."/>
            <person name="Eickbush T."/>
            <person name="Evans J.D."/>
            <person name="Filipski A."/>
            <person name="Findeiss S."/>
            <person name="Freyhult E."/>
            <person name="Fulton L."/>
            <person name="Fulton R."/>
            <person name="Garcia A.C."/>
            <person name="Gardiner A."/>
            <person name="Garfield D.A."/>
            <person name="Garvin B.E."/>
            <person name="Gibson G."/>
            <person name="Gilbert D."/>
            <person name="Gnerre S."/>
            <person name="Godfrey J."/>
            <person name="Good R."/>
            <person name="Gotea V."/>
            <person name="Gravely B."/>
            <person name="Greenberg A.J."/>
            <person name="Griffiths-Jones S."/>
            <person name="Gross S."/>
            <person name="Guigo R."/>
            <person name="Gustafson E.A."/>
            <person name="Haerty W."/>
            <person name="Hahn M.W."/>
            <person name="Halligan D.L."/>
            <person name="Halpern A.L."/>
            <person name="Halter G.M."/>
            <person name="Han M.V."/>
            <person name="Heger A."/>
            <person name="Hillier L."/>
            <person name="Hinrichs A.S."/>
            <person name="Holmes I."/>
            <person name="Hoskins R.A."/>
            <person name="Hubisz M.J."/>
            <person name="Hultmark D."/>
            <person name="Huntley M.A."/>
            <person name="Jaffe D.B."/>
            <person name="Jagadeeshan S."/>
            <person name="Jeck W.R."/>
            <person name="Johnson J."/>
            <person name="Jones C.D."/>
            <person name="Jordan W.C."/>
            <person name="Karpen G.H."/>
            <person name="Kataoka E."/>
            <person name="Keightley P.D."/>
            <person name="Kheradpour P."/>
            <person name="Kirkness E.F."/>
            <person name="Koerich L.B."/>
            <person name="Kristiansen K."/>
            <person name="Kudrna D."/>
            <person name="Kulathinal R.J."/>
            <person name="Kumar S."/>
            <person name="Kwok R."/>
            <person name="Lander E."/>
            <person name="Langley C.H."/>
            <person name="Lapoint R."/>
            <person name="Lazzaro B.P."/>
            <person name="Lee S.J."/>
            <person name="Levesque L."/>
            <person name="Li R."/>
            <person name="Lin C.F."/>
            <person name="Lin M.F."/>
            <person name="Lindblad-Toh K."/>
            <person name="Llopart A."/>
            <person name="Long M."/>
            <person name="Low L."/>
            <person name="Lozovsky E."/>
            <person name="Lu J."/>
            <person name="Luo M."/>
            <person name="Machado C.A."/>
            <person name="Makalowski W."/>
            <person name="Marzo M."/>
            <person name="Matsuda M."/>
            <person name="Matzkin L."/>
            <person name="McAllister B."/>
            <person name="McBride C.S."/>
            <person name="McKernan B."/>
            <person name="McKernan K."/>
            <person name="Mendez-Lago M."/>
            <person name="Minx P."/>
            <person name="Mollenhauer M.U."/>
            <person name="Montooth K."/>
            <person name="Mount S.M."/>
            <person name="Mu X."/>
            <person name="Myers E."/>
            <person name="Negre B."/>
            <person name="Newfeld S."/>
            <person name="Nielsen R."/>
            <person name="Noor M.A."/>
            <person name="O'Grady P."/>
            <person name="Pachter L."/>
            <person name="Papaceit M."/>
            <person name="Parisi M.J."/>
            <person name="Parisi M."/>
            <person name="Parts L."/>
            <person name="Pedersen J.S."/>
            <person name="Pesole G."/>
            <person name="Phillippy A.M."/>
            <person name="Ponting C.P."/>
            <person name="Pop M."/>
            <person name="Porcelli D."/>
            <person name="Powell J.R."/>
            <person name="Prohaska S."/>
            <person name="Pruitt K."/>
            <person name="Puig M."/>
            <person name="Quesneville H."/>
            <person name="Ram K.R."/>
            <person name="Rand D."/>
            <person name="Rasmussen M.D."/>
            <person name="Reed L.K."/>
            <person name="Reenan R."/>
            <person name="Reily A."/>
            <person name="Remington K.A."/>
            <person name="Rieger T.T."/>
            <person name="Ritchie M.G."/>
            <person name="Robin C."/>
            <person name="Rogers Y.H."/>
            <person name="Rohde C."/>
            <person name="Rozas J."/>
            <person name="Rubenfield M.J."/>
            <person name="Ruiz A."/>
            <person name="Russo S."/>
            <person name="Salzberg S.L."/>
            <person name="Sanchez-Gracia A."/>
            <person name="Saranga D.J."/>
            <person name="Sato H."/>
            <person name="Schaeffer S.W."/>
            <person name="Schatz M.C."/>
            <person name="Schlenke T."/>
            <person name="Schwartz R."/>
            <person name="Segarra C."/>
            <person name="Singh R.S."/>
            <person name="Sirot L."/>
            <person name="Sirota M."/>
            <person name="Sisneros N.B."/>
            <person name="Smith C.D."/>
            <person name="Smith T.F."/>
            <person name="Spieth J."/>
            <person name="Stage D.E."/>
            <person name="Stark A."/>
            <person name="Stephan W."/>
            <person name="Strausberg R.L."/>
            <person name="Strempel S."/>
            <person name="Sturgill D."/>
            <person name="Sutton G."/>
            <person name="Sutton G.G."/>
            <person name="Tao W."/>
            <person name="Teichmann S."/>
            <person name="Tobari Y.N."/>
            <person name="Tomimura Y."/>
            <person name="Tsolas J.M."/>
            <person name="Valente V.L."/>
            <person name="Venter E."/>
            <person name="Venter J.C."/>
            <person name="Vicario S."/>
            <person name="Vieira F.G."/>
            <person name="Vilella A.J."/>
            <person name="Villasante A."/>
            <person name="Walenz B."/>
            <person name="Wang J."/>
            <person name="Wasserman M."/>
            <person name="Watts T."/>
            <person name="Wilson D."/>
            <person name="Wilson R.K."/>
            <person name="Wing R.A."/>
            <person name="Wolfner M.F."/>
            <person name="Wong A."/>
            <person name="Wong G.K."/>
            <person name="Wu C.I."/>
            <person name="Wu G."/>
            <person name="Yamamoto D."/>
            <person name="Yang H.P."/>
            <person name="Yang S.P."/>
            <person name="Yorke J.A."/>
            <person name="Yoshida K."/>
            <person name="Zdobnov E."/>
            <person name="Zhang P."/>
            <person name="Zhang Y."/>
            <person name="Zimin A.V."/>
            <person name="Baldwin J."/>
            <person name="Abdouelleil A."/>
            <person name="Abdulkadir J."/>
            <person name="Abebe A."/>
            <person name="Abera B."/>
            <person name="Abreu J."/>
            <person name="Acer S.C."/>
            <person name="Aftuck L."/>
            <person name="Alexander A."/>
            <person name="An P."/>
            <person name="Anderson E."/>
            <person name="Anderson S."/>
            <person name="Arachi H."/>
            <person name="Azer M."/>
            <person name="Bachantsang P."/>
            <person name="Barry A."/>
            <person name="Bayul T."/>
            <person name="Berlin A."/>
            <person name="Bessette D."/>
            <person name="Bloom T."/>
            <person name="Blye J."/>
            <person name="Boguslavskiy L."/>
            <person name="Bonnet C."/>
            <person name="Boukhgalter B."/>
            <person name="Bourzgui I."/>
            <person name="Brown A."/>
            <person name="Cahill P."/>
            <person name="Channer S."/>
            <person name="Cheshatsang Y."/>
            <person name="Chuda L."/>
            <person name="Citroen M."/>
            <person name="Collymore A."/>
            <person name="Cooke P."/>
            <person name="Costello M."/>
            <person name="D'Aco K."/>
            <person name="Daza R."/>
            <person name="De Haan G."/>
            <person name="DeGray S."/>
            <person name="DeMaso C."/>
            <person name="Dhargay N."/>
            <person name="Dooley K."/>
            <person name="Dooley E."/>
            <person name="Doricent M."/>
            <person name="Dorje P."/>
            <person name="Dorjee K."/>
            <person name="Dupes A."/>
            <person name="Elong R."/>
            <person name="Falk J."/>
            <person name="Farina A."/>
            <person name="Faro S."/>
            <person name="Ferguson D."/>
            <person name="Fisher S."/>
            <person name="Foley C.D."/>
            <person name="Franke A."/>
            <person name="Friedrich D."/>
            <person name="Gadbois L."/>
            <person name="Gearin G."/>
            <person name="Gearin C.R."/>
            <person name="Giannoukos G."/>
            <person name="Goode T."/>
            <person name="Graham J."/>
            <person name="Grandbois E."/>
            <person name="Grewal S."/>
            <person name="Gyaltsen K."/>
            <person name="Hafez N."/>
            <person name="Hagos B."/>
            <person name="Hall J."/>
            <person name="Henson C."/>
            <person name="Hollinger A."/>
            <person name="Honan T."/>
            <person name="Huard M.D."/>
            <person name="Hughes L."/>
            <person name="Hurhula B."/>
            <person name="Husby M.E."/>
            <person name="Kamat A."/>
            <person name="Kanga B."/>
            <person name="Kashin S."/>
            <person name="Khazanovich D."/>
            <person name="Kisner P."/>
            <person name="Lance K."/>
            <person name="Lara M."/>
            <person name="Lee W."/>
            <person name="Lennon N."/>
            <person name="Letendre F."/>
            <person name="LeVine R."/>
            <person name="Lipovsky A."/>
            <person name="Liu X."/>
            <person name="Liu J."/>
            <person name="Liu S."/>
            <person name="Lokyitsang T."/>
            <person name="Lokyitsang Y."/>
            <person name="Lubonja R."/>
            <person name="Lui A."/>
            <person name="MacDonald P."/>
            <person name="Magnisalis V."/>
            <person name="Maru K."/>
            <person name="Matthews C."/>
            <person name="McCusker W."/>
            <person name="McDonough S."/>
            <person name="Mehta T."/>
            <person name="Meldrim J."/>
            <person name="Meneus L."/>
            <person name="Mihai O."/>
            <person name="Mihalev A."/>
            <person name="Mihova T."/>
            <person name="Mittelman R."/>
            <person name="Mlenga V."/>
            <person name="Montmayeur A."/>
            <person name="Mulrain L."/>
            <person name="Navidi A."/>
            <person name="Naylor J."/>
            <person name="Negash T."/>
            <person name="Nguyen T."/>
            <person name="Nguyen N."/>
            <person name="Nicol R."/>
            <person name="Norbu C."/>
            <person name="Norbu N."/>
            <person name="Novod N."/>
            <person name="O'Neill B."/>
            <person name="Osman S."/>
            <person name="Markiewicz E."/>
            <person name="Oyono O.L."/>
            <person name="Patti C."/>
            <person name="Phunkhang P."/>
            <person name="Pierre F."/>
            <person name="Priest M."/>
            <person name="Raghuraman S."/>
            <person name="Rege F."/>
            <person name="Reyes R."/>
            <person name="Rise C."/>
            <person name="Rogov P."/>
            <person name="Ross K."/>
            <person name="Ryan E."/>
            <person name="Settipalli S."/>
            <person name="Shea T."/>
            <person name="Sherpa N."/>
            <person name="Shi L."/>
            <person name="Shih D."/>
            <person name="Sparrow T."/>
            <person name="Spaulding J."/>
            <person name="Stalker J."/>
            <person name="Stange-Thomann N."/>
            <person name="Stavropoulos S."/>
            <person name="Stone C."/>
            <person name="Strader C."/>
            <person name="Tesfaye S."/>
            <person name="Thomson T."/>
            <person name="Thoulutsang Y."/>
            <person name="Thoulutsang D."/>
            <person name="Topham K."/>
            <person name="Topping I."/>
            <person name="Tsamla T."/>
            <person name="Vassiliev H."/>
            <person name="Vo A."/>
            <person name="Wangchuk T."/>
            <person name="Wangdi T."/>
            <person name="Weiand M."/>
            <person name="Wilkinson J."/>
            <person name="Wilson A."/>
            <person name="Yadav S."/>
            <person name="Young G."/>
            <person name="Yu Q."/>
            <person name="Zembek L."/>
            <person name="Zhong D."/>
            <person name="Zimmer A."/>
            <person name="Zwirko Z."/>
            <person name="Jaffe D.B."/>
            <person name="Alvarez P."/>
            <person name="Brockman W."/>
            <person name="Butler J."/>
            <person name="Chin C."/>
            <person name="Gnerre S."/>
            <person name="Grabherr M."/>
            <person name="Kleber M."/>
            <person name="Mauceli E."/>
            <person name="MacCallum I."/>
        </authorList>
    </citation>
    <scope>NUCLEOTIDE SEQUENCE [LARGE SCALE GENOMIC DNA]</scope>
    <source>
        <strain evidence="3">Tucson 15081-1352.22</strain>
    </source>
</reference>
<evidence type="ECO:0000313" key="3">
    <source>
        <dbReference type="Proteomes" id="UP000009192"/>
    </source>
</evidence>
<dbReference type="InParanoid" id="B4L3U3"/>
<dbReference type="Proteomes" id="UP000009192">
    <property type="component" value="Unassembled WGS sequence"/>
</dbReference>
<protein>
    <submittedName>
        <fullName evidence="2">Uncharacterized protein</fullName>
    </submittedName>
</protein>
<dbReference type="HOGENOM" id="CLU_2322784_0_0_1"/>
<evidence type="ECO:0000313" key="2">
    <source>
        <dbReference type="EMBL" id="EDW07221.2"/>
    </source>
</evidence>
<feature type="region of interest" description="Disordered" evidence="1">
    <location>
        <begin position="122"/>
        <end position="141"/>
    </location>
</feature>
<name>B4L3U3_DROMO</name>
<sequence length="141" mass="16081">MPPKKHKENCKKKLNVRSAAVIKMGRKCKHRCKQCQARIRRRMLRAQRKNATNSEVNLVPANGSNEQQATQLASSEQGHTEPNAEQQYSIFDVNDESTLPDYVEWLTDPNYRSITPIPNDIVEFMSSEDSDSNDSESTLQT</sequence>
<accession>B4L3U3</accession>
<feature type="region of interest" description="Disordered" evidence="1">
    <location>
        <begin position="46"/>
        <end position="86"/>
    </location>
</feature>
<dbReference type="EMBL" id="CH933810">
    <property type="protein sequence ID" value="EDW07221.2"/>
    <property type="molecule type" value="Genomic_DNA"/>
</dbReference>
<feature type="compositionally biased region" description="Polar residues" evidence="1">
    <location>
        <begin position="49"/>
        <end position="77"/>
    </location>
</feature>
<gene>
    <name evidence="2" type="primary">Dmoj\GI14984</name>
    <name evidence="2" type="ORF">Dmoj_GI14984</name>
</gene>
<evidence type="ECO:0000256" key="1">
    <source>
        <dbReference type="SAM" id="MobiDB-lite"/>
    </source>
</evidence>
<organism evidence="2 3">
    <name type="scientific">Drosophila mojavensis</name>
    <name type="common">Fruit fly</name>
    <dbReference type="NCBI Taxonomy" id="7230"/>
    <lineage>
        <taxon>Eukaryota</taxon>
        <taxon>Metazoa</taxon>
        <taxon>Ecdysozoa</taxon>
        <taxon>Arthropoda</taxon>
        <taxon>Hexapoda</taxon>
        <taxon>Insecta</taxon>
        <taxon>Pterygota</taxon>
        <taxon>Neoptera</taxon>
        <taxon>Endopterygota</taxon>
        <taxon>Diptera</taxon>
        <taxon>Brachycera</taxon>
        <taxon>Muscomorpha</taxon>
        <taxon>Ephydroidea</taxon>
        <taxon>Drosophilidae</taxon>
        <taxon>Drosophila</taxon>
    </lineage>
</organism>